<reference evidence="5" key="2">
    <citation type="submission" date="2021-04" db="EMBL/GenBank/DDBJ databases">
        <authorList>
            <person name="Gilroy R."/>
        </authorList>
    </citation>
    <scope>NUCLEOTIDE SEQUENCE</scope>
    <source>
        <strain evidence="5">ChiGjej4B4-18154</strain>
    </source>
</reference>
<feature type="domain" description="TPM" evidence="4">
    <location>
        <begin position="35"/>
        <end position="158"/>
    </location>
</feature>
<keyword evidence="2" id="KW-0472">Membrane</keyword>
<feature type="transmembrane region" description="Helical" evidence="2">
    <location>
        <begin position="193"/>
        <end position="213"/>
    </location>
</feature>
<evidence type="ECO:0000256" key="3">
    <source>
        <dbReference type="SAM" id="SignalP"/>
    </source>
</evidence>
<dbReference type="EMBL" id="DXBV01000085">
    <property type="protein sequence ID" value="HIZ31296.1"/>
    <property type="molecule type" value="Genomic_DNA"/>
</dbReference>
<evidence type="ECO:0000256" key="1">
    <source>
        <dbReference type="SAM" id="MobiDB-lite"/>
    </source>
</evidence>
<evidence type="ECO:0000259" key="4">
    <source>
        <dbReference type="Pfam" id="PF04536"/>
    </source>
</evidence>
<comment type="caution">
    <text evidence="5">The sequence shown here is derived from an EMBL/GenBank/DDBJ whole genome shotgun (WGS) entry which is preliminary data.</text>
</comment>
<evidence type="ECO:0000313" key="6">
    <source>
        <dbReference type="Proteomes" id="UP000824035"/>
    </source>
</evidence>
<name>A0A9D2IZS1_9FIRM</name>
<accession>A0A9D2IZS1</accession>
<dbReference type="Gene3D" id="3.10.310.50">
    <property type="match status" value="1"/>
</dbReference>
<protein>
    <submittedName>
        <fullName evidence="5">TPM domain-containing protein</fullName>
    </submittedName>
</protein>
<keyword evidence="2" id="KW-1133">Transmembrane helix</keyword>
<dbReference type="PANTHER" id="PTHR30373:SF2">
    <property type="entry name" value="UPF0603 PROTEIN YGCG"/>
    <property type="match status" value="1"/>
</dbReference>
<feature type="compositionally biased region" description="Pro residues" evidence="1">
    <location>
        <begin position="244"/>
        <end position="257"/>
    </location>
</feature>
<organism evidence="5 6">
    <name type="scientific">Candidatus Allofournierella merdipullorum</name>
    <dbReference type="NCBI Taxonomy" id="2838595"/>
    <lineage>
        <taxon>Bacteria</taxon>
        <taxon>Bacillati</taxon>
        <taxon>Bacillota</taxon>
        <taxon>Clostridia</taxon>
        <taxon>Eubacteriales</taxon>
        <taxon>Oscillospiraceae</taxon>
        <taxon>Allofournierella</taxon>
    </lineage>
</organism>
<keyword evidence="2" id="KW-0812">Transmembrane</keyword>
<feature type="signal peptide" evidence="3">
    <location>
        <begin position="1"/>
        <end position="24"/>
    </location>
</feature>
<feature type="compositionally biased region" description="Gly residues" evidence="1">
    <location>
        <begin position="284"/>
        <end position="319"/>
    </location>
</feature>
<dbReference type="AlphaFoldDB" id="A0A9D2IZS1"/>
<sequence>MKQTKRALAGLALAAALLTGSVFAAVPAAPENSCVLDEANVLSERTEQAVNDLTIALDEACGAQIGVLTVEFTGDSTTADFAVDTFNAWGVGDPDKNNGVLLLLVTGAEDYYCAVGTGLEKDLTPQKVDDLLWNNLEEGFAKGDYDAGVVAFTNAMYDELCDIYGVQPDQSTGGGAPAPAPERPSFAARVGSFFTLTILMVVLIFLVVLGNILHPVRYVRTRWFGYSYPPLPPRRHFYGGWSRRPPPPPRPPRPPHSGGPGGFGGFGGGSSRPSSSSRPKSFGGFSGGSSRGSGAGRRSGGGSSRSGGSRSGGGAGRRK</sequence>
<feature type="region of interest" description="Disordered" evidence="1">
    <location>
        <begin position="239"/>
        <end position="319"/>
    </location>
</feature>
<dbReference type="InterPro" id="IPR007621">
    <property type="entry name" value="TPM_dom"/>
</dbReference>
<dbReference type="PANTHER" id="PTHR30373">
    <property type="entry name" value="UPF0603 PROTEIN YGCG"/>
    <property type="match status" value="1"/>
</dbReference>
<evidence type="ECO:0000256" key="2">
    <source>
        <dbReference type="SAM" id="Phobius"/>
    </source>
</evidence>
<gene>
    <name evidence="5" type="ORF">H9813_08730</name>
</gene>
<reference evidence="5" key="1">
    <citation type="journal article" date="2021" name="PeerJ">
        <title>Extensive microbial diversity within the chicken gut microbiome revealed by metagenomics and culture.</title>
        <authorList>
            <person name="Gilroy R."/>
            <person name="Ravi A."/>
            <person name="Getino M."/>
            <person name="Pursley I."/>
            <person name="Horton D.L."/>
            <person name="Alikhan N.F."/>
            <person name="Baker D."/>
            <person name="Gharbi K."/>
            <person name="Hall N."/>
            <person name="Watson M."/>
            <person name="Adriaenssens E.M."/>
            <person name="Foster-Nyarko E."/>
            <person name="Jarju S."/>
            <person name="Secka A."/>
            <person name="Antonio M."/>
            <person name="Oren A."/>
            <person name="Chaudhuri R.R."/>
            <person name="La Ragione R."/>
            <person name="Hildebrand F."/>
            <person name="Pallen M.J."/>
        </authorList>
    </citation>
    <scope>NUCLEOTIDE SEQUENCE</scope>
    <source>
        <strain evidence="5">ChiGjej4B4-18154</strain>
    </source>
</reference>
<evidence type="ECO:0000313" key="5">
    <source>
        <dbReference type="EMBL" id="HIZ31296.1"/>
    </source>
</evidence>
<feature type="chain" id="PRO_5038340346" evidence="3">
    <location>
        <begin position="25"/>
        <end position="319"/>
    </location>
</feature>
<proteinExistence type="predicted"/>
<keyword evidence="3" id="KW-0732">Signal</keyword>
<feature type="compositionally biased region" description="Low complexity" evidence="1">
    <location>
        <begin position="271"/>
        <end position="283"/>
    </location>
</feature>
<dbReference type="Proteomes" id="UP000824035">
    <property type="component" value="Unassembled WGS sequence"/>
</dbReference>
<feature type="compositionally biased region" description="Gly residues" evidence="1">
    <location>
        <begin position="258"/>
        <end position="270"/>
    </location>
</feature>
<dbReference type="Pfam" id="PF04536">
    <property type="entry name" value="TPM_phosphatase"/>
    <property type="match status" value="1"/>
</dbReference>